<dbReference type="Gene3D" id="2.40.128.20">
    <property type="match status" value="1"/>
</dbReference>
<dbReference type="OrthoDB" id="9975758at2759"/>
<evidence type="ECO:0000313" key="2">
    <source>
        <dbReference type="Proteomes" id="UP000030104"/>
    </source>
</evidence>
<comment type="caution">
    <text evidence="1">The sequence shown here is derived from an EMBL/GenBank/DDBJ whole genome shotgun (WGS) entry which is preliminary data.</text>
</comment>
<organism evidence="1 2">
    <name type="scientific">Penicillium italicum</name>
    <name type="common">Blue mold</name>
    <dbReference type="NCBI Taxonomy" id="40296"/>
    <lineage>
        <taxon>Eukaryota</taxon>
        <taxon>Fungi</taxon>
        <taxon>Dikarya</taxon>
        <taxon>Ascomycota</taxon>
        <taxon>Pezizomycotina</taxon>
        <taxon>Eurotiomycetes</taxon>
        <taxon>Eurotiomycetidae</taxon>
        <taxon>Eurotiales</taxon>
        <taxon>Aspergillaceae</taxon>
        <taxon>Penicillium</taxon>
    </lineage>
</organism>
<evidence type="ECO:0008006" key="3">
    <source>
        <dbReference type="Google" id="ProtNLM"/>
    </source>
</evidence>
<dbReference type="HOGENOM" id="CLU_094640_1_0_1"/>
<evidence type="ECO:0000313" key="1">
    <source>
        <dbReference type="EMBL" id="KGO78284.1"/>
    </source>
</evidence>
<dbReference type="Proteomes" id="UP000030104">
    <property type="component" value="Unassembled WGS sequence"/>
</dbReference>
<dbReference type="OMA" id="MWRSARN"/>
<accession>A0A0A2LEF8</accession>
<protein>
    <recommendedName>
        <fullName evidence="3">Calycin</fullName>
    </recommendedName>
</protein>
<dbReference type="AlphaFoldDB" id="A0A0A2LEF8"/>
<dbReference type="InterPro" id="IPR012674">
    <property type="entry name" value="Calycin"/>
</dbReference>
<gene>
    <name evidence="1" type="ORF">PITC_058970</name>
</gene>
<dbReference type="STRING" id="40296.A0A0A2LEF8"/>
<reference evidence="1 2" key="1">
    <citation type="journal article" date="2015" name="Mol. Plant Microbe Interact.">
        <title>Genome, transcriptome, and functional analyses of Penicillium expansum provide new insights into secondary metabolism and pathogenicity.</title>
        <authorList>
            <person name="Ballester A.R."/>
            <person name="Marcet-Houben M."/>
            <person name="Levin E."/>
            <person name="Sela N."/>
            <person name="Selma-Lazaro C."/>
            <person name="Carmona L."/>
            <person name="Wisniewski M."/>
            <person name="Droby S."/>
            <person name="Gonzalez-Candelas L."/>
            <person name="Gabaldon T."/>
        </authorList>
    </citation>
    <scope>NUCLEOTIDE SEQUENCE [LARGE SCALE GENOMIC DNA]</scope>
    <source>
        <strain evidence="1 2">PHI-1</strain>
    </source>
</reference>
<proteinExistence type="predicted"/>
<keyword evidence="2" id="KW-1185">Reference proteome</keyword>
<dbReference type="EMBL" id="JQGA01000008">
    <property type="protein sequence ID" value="KGO78284.1"/>
    <property type="molecule type" value="Genomic_DNA"/>
</dbReference>
<dbReference type="PhylomeDB" id="A0A0A2LEF8"/>
<sequence length="181" mass="19897">MSSILIGPPKVHSSTGTNPVPTNDFIIGTWHVTHSSLPLWKDKRNVNITYKLLPADSAGVQKIDDLVQYQAVNSEKIKSVHGVDTPTPGHPGAWDWRGKGWLMIASSHWECLGFGRTDDGNQWIVTYFDQTLFTPAGVDIYSRNKGGLPQAIIDQILDALKGLGIEDITHLANGVFQIPQN</sequence>
<name>A0A0A2LEF8_PENIT</name>